<name>A0ACC2E2L1_DIPCM</name>
<dbReference type="EMBL" id="CM055095">
    <property type="protein sequence ID" value="KAJ7560776.1"/>
    <property type="molecule type" value="Genomic_DNA"/>
</dbReference>
<sequence>MSLSRNDSWMSSTSTAPQSQSPSVNNGCMLFQGQHISCPECKHTDCKFRYYKNNKMSQPRYLCRRCNRQFTLGGMLRKRKEHNLFETEQERKTQQGTDSWMGSTSTAPQSQAPSISKKIPWLDSIGLEVSNPRDSNSDQGVSKKGKGNGCMPFQGQQISCPKCQHTDCKFRYHNNKKKSQPRYLCCRCNCQFTLGGMLRKRRELPSNFDHQRITLSDCADPFCFSLPAPMLPLDQWDNEYTSICGLLEMEQGRKNQEQGTSEYEYSADNAILRMILDSENPSLW</sequence>
<evidence type="ECO:0000313" key="1">
    <source>
        <dbReference type="EMBL" id="KAJ7560776.1"/>
    </source>
</evidence>
<organism evidence="1 2">
    <name type="scientific">Diphasiastrum complanatum</name>
    <name type="common">Issler's clubmoss</name>
    <name type="synonym">Lycopodium complanatum</name>
    <dbReference type="NCBI Taxonomy" id="34168"/>
    <lineage>
        <taxon>Eukaryota</taxon>
        <taxon>Viridiplantae</taxon>
        <taxon>Streptophyta</taxon>
        <taxon>Embryophyta</taxon>
        <taxon>Tracheophyta</taxon>
        <taxon>Lycopodiopsida</taxon>
        <taxon>Lycopodiales</taxon>
        <taxon>Lycopodiaceae</taxon>
        <taxon>Lycopodioideae</taxon>
        <taxon>Diphasiastrum</taxon>
    </lineage>
</organism>
<comment type="caution">
    <text evidence="1">The sequence shown here is derived from an EMBL/GenBank/DDBJ whole genome shotgun (WGS) entry which is preliminary data.</text>
</comment>
<reference evidence="2" key="1">
    <citation type="journal article" date="2024" name="Proc. Natl. Acad. Sci. U.S.A.">
        <title>Extraordinary preservation of gene collinearity over three hundred million years revealed in homosporous lycophytes.</title>
        <authorList>
            <person name="Li C."/>
            <person name="Wickell D."/>
            <person name="Kuo L.Y."/>
            <person name="Chen X."/>
            <person name="Nie B."/>
            <person name="Liao X."/>
            <person name="Peng D."/>
            <person name="Ji J."/>
            <person name="Jenkins J."/>
            <person name="Williams M."/>
            <person name="Shu S."/>
            <person name="Plott C."/>
            <person name="Barry K."/>
            <person name="Rajasekar S."/>
            <person name="Grimwood J."/>
            <person name="Han X."/>
            <person name="Sun S."/>
            <person name="Hou Z."/>
            <person name="He W."/>
            <person name="Dai G."/>
            <person name="Sun C."/>
            <person name="Schmutz J."/>
            <person name="Leebens-Mack J.H."/>
            <person name="Li F.W."/>
            <person name="Wang L."/>
        </authorList>
    </citation>
    <scope>NUCLEOTIDE SEQUENCE [LARGE SCALE GENOMIC DNA]</scope>
    <source>
        <strain evidence="2">cv. PW_Plant_1</strain>
    </source>
</reference>
<proteinExistence type="predicted"/>
<evidence type="ECO:0000313" key="2">
    <source>
        <dbReference type="Proteomes" id="UP001162992"/>
    </source>
</evidence>
<protein>
    <submittedName>
        <fullName evidence="1">Uncharacterized protein</fullName>
    </submittedName>
</protein>
<dbReference type="Proteomes" id="UP001162992">
    <property type="component" value="Chromosome 4"/>
</dbReference>
<gene>
    <name evidence="1" type="ORF">O6H91_04G145400</name>
</gene>
<keyword evidence="2" id="KW-1185">Reference proteome</keyword>
<accession>A0ACC2E2L1</accession>